<dbReference type="Proteomes" id="UP001254564">
    <property type="component" value="Unassembled WGS sequence"/>
</dbReference>
<evidence type="ECO:0000313" key="2">
    <source>
        <dbReference type="Proteomes" id="UP001254564"/>
    </source>
</evidence>
<protein>
    <submittedName>
        <fullName evidence="1">Uncharacterized protein</fullName>
    </submittedName>
</protein>
<dbReference type="EMBL" id="JARWAN010000024">
    <property type="protein sequence ID" value="MDR5899986.1"/>
    <property type="molecule type" value="Genomic_DNA"/>
</dbReference>
<dbReference type="RefSeq" id="WP_309656864.1">
    <property type="nucleotide sequence ID" value="NZ_JARWAN010000024.1"/>
</dbReference>
<gene>
    <name evidence="1" type="ORF">QC823_13420</name>
</gene>
<keyword evidence="2" id="KW-1185">Reference proteome</keyword>
<comment type="caution">
    <text evidence="1">The sequence shown here is derived from an EMBL/GenBank/DDBJ whole genome shotgun (WGS) entry which is preliminary data.</text>
</comment>
<sequence length="135" mass="14783">MSNLIAIWMPPNEPSPVQEVLMVAVSPTQSQMDAPLLMNFLINKVYQLALAEDEEAGVGSARMILERAPGLGDAIASQGLTTPQEMAEAMPMVDEISWMIQSYPTIKPTQDPEAKEMLEEQTLEAWVGALQEAQP</sequence>
<reference evidence="1 2" key="1">
    <citation type="submission" date="2023-04" db="EMBL/GenBank/DDBJ databases">
        <title>A long-awaited taxogenomic arrangement of the family Halomonadaceae.</title>
        <authorList>
            <person name="De La Haba R."/>
            <person name="Chuvochina M."/>
            <person name="Wittouck S."/>
            <person name="Arahal D.R."/>
            <person name="Sanchez-Porro C."/>
            <person name="Hugenholtz P."/>
            <person name="Ventosa A."/>
        </authorList>
    </citation>
    <scope>NUCLEOTIDE SEQUENCE [LARGE SCALE GENOMIC DNA]</scope>
    <source>
        <strain evidence="1 2">DSM 21020</strain>
    </source>
</reference>
<accession>A0ABU1H6S5</accession>
<proteinExistence type="predicted"/>
<evidence type="ECO:0000313" key="1">
    <source>
        <dbReference type="EMBL" id="MDR5899986.1"/>
    </source>
</evidence>
<organism evidence="1 2">
    <name type="scientific">Vreelandella vilamensis</name>
    <dbReference type="NCBI Taxonomy" id="531309"/>
    <lineage>
        <taxon>Bacteria</taxon>
        <taxon>Pseudomonadati</taxon>
        <taxon>Pseudomonadota</taxon>
        <taxon>Gammaproteobacteria</taxon>
        <taxon>Oceanospirillales</taxon>
        <taxon>Halomonadaceae</taxon>
        <taxon>Vreelandella</taxon>
    </lineage>
</organism>
<name>A0ABU1H6S5_9GAMM</name>